<proteinExistence type="predicted"/>
<keyword evidence="7" id="KW-1185">Reference proteome</keyword>
<dbReference type="Gene3D" id="2.130.10.10">
    <property type="entry name" value="YVTN repeat-like/Quinoprotein amine dehydrogenase"/>
    <property type="match status" value="2"/>
</dbReference>
<dbReference type="InterPro" id="IPR036322">
    <property type="entry name" value="WD40_repeat_dom_sf"/>
</dbReference>
<organism evidence="6 7">
    <name type="scientific">Rhizoclosmatium globosum</name>
    <dbReference type="NCBI Taxonomy" id="329046"/>
    <lineage>
        <taxon>Eukaryota</taxon>
        <taxon>Fungi</taxon>
        <taxon>Fungi incertae sedis</taxon>
        <taxon>Chytridiomycota</taxon>
        <taxon>Chytridiomycota incertae sedis</taxon>
        <taxon>Chytridiomycetes</taxon>
        <taxon>Chytridiales</taxon>
        <taxon>Chytriomycetaceae</taxon>
        <taxon>Rhizoclosmatium</taxon>
    </lineage>
</organism>
<dbReference type="STRING" id="329046.A0A1Y2CXZ0"/>
<dbReference type="PANTHER" id="PTHR44040:SF1">
    <property type="entry name" value="RETINOBLASTOMA-BINDING PROTEIN 5"/>
    <property type="match status" value="1"/>
</dbReference>
<evidence type="ECO:0000256" key="1">
    <source>
        <dbReference type="ARBA" id="ARBA00004123"/>
    </source>
</evidence>
<dbReference type="InterPro" id="IPR037850">
    <property type="entry name" value="RBBP5/Swd1"/>
</dbReference>
<sequence length="404" mass="44863">MDYPEAVAYTLDGDGQLALCRFNDGGKYNLVAVGCHDGSVRVADLDCKAFARDLLGHVAPVSSVSWSPSGRLLLSAAKDWNAILWDLADPQAAARKEKVLRFASPVVIAAIHPVSNRDAATGADLSLRVVVCCLNQYPYLIDLQRDETGGYVEDRSFLVKLDEGDVDLTKSNEFIQTTVASFDASGDYIFLGNAKGIVTVVDNSTRSVLMHFRPSGTASIKGFQFSSDRSFVAINSADKTLRSYHMHTILGLERNTSEVQTIEPDFKYFDSIDQNRWAQCVFSPDSKYFIGGSAVKNSHKIYIWERSTAALVKLLEIQKDSLMDIAWHPQLPIIVSISTAGMMNVWTVKVHENWSAFAPDFKELDENVEYIENEDEFDIVEDAQKRSLAISKAAEEDEFVDIMS</sequence>
<comment type="caution">
    <text evidence="6">The sequence shown here is derived from an EMBL/GenBank/DDBJ whole genome shotgun (WGS) entry which is preliminary data.</text>
</comment>
<dbReference type="InterPro" id="IPR015943">
    <property type="entry name" value="WD40/YVTN_repeat-like_dom_sf"/>
</dbReference>
<keyword evidence="4" id="KW-0539">Nucleus</keyword>
<comment type="subcellular location">
    <subcellularLocation>
        <location evidence="1">Nucleus</location>
    </subcellularLocation>
</comment>
<evidence type="ECO:0000313" key="6">
    <source>
        <dbReference type="EMBL" id="ORY51902.1"/>
    </source>
</evidence>
<dbReference type="AlphaFoldDB" id="A0A1Y2CXZ0"/>
<dbReference type="InterPro" id="IPR001680">
    <property type="entry name" value="WD40_rpt"/>
</dbReference>
<dbReference type="SMART" id="SM00320">
    <property type="entry name" value="WD40"/>
    <property type="match status" value="5"/>
</dbReference>
<feature type="repeat" description="WD" evidence="5">
    <location>
        <begin position="54"/>
        <end position="95"/>
    </location>
</feature>
<dbReference type="Pfam" id="PF00400">
    <property type="entry name" value="WD40"/>
    <property type="match status" value="1"/>
</dbReference>
<reference evidence="6 7" key="1">
    <citation type="submission" date="2016-07" db="EMBL/GenBank/DDBJ databases">
        <title>Pervasive Adenine N6-methylation of Active Genes in Fungi.</title>
        <authorList>
            <consortium name="DOE Joint Genome Institute"/>
            <person name="Mondo S.J."/>
            <person name="Dannebaum R.O."/>
            <person name="Kuo R.C."/>
            <person name="Labutti K."/>
            <person name="Haridas S."/>
            <person name="Kuo A."/>
            <person name="Salamov A."/>
            <person name="Ahrendt S.R."/>
            <person name="Lipzen A."/>
            <person name="Sullivan W."/>
            <person name="Andreopoulos W.B."/>
            <person name="Clum A."/>
            <person name="Lindquist E."/>
            <person name="Daum C."/>
            <person name="Ramamoorthy G.K."/>
            <person name="Gryganskyi A."/>
            <person name="Culley D."/>
            <person name="Magnuson J.K."/>
            <person name="James T.Y."/>
            <person name="O'Malley M.A."/>
            <person name="Stajich J.E."/>
            <person name="Spatafora J.W."/>
            <person name="Visel A."/>
            <person name="Grigoriev I.V."/>
        </authorList>
    </citation>
    <scope>NUCLEOTIDE SEQUENCE [LARGE SCALE GENOMIC DNA]</scope>
    <source>
        <strain evidence="6 7">JEL800</strain>
    </source>
</reference>
<dbReference type="PANTHER" id="PTHR44040">
    <property type="entry name" value="RETINOBLASTOMA-BINDING PROTEIN 5"/>
    <property type="match status" value="1"/>
</dbReference>
<evidence type="ECO:0000256" key="2">
    <source>
        <dbReference type="ARBA" id="ARBA00022574"/>
    </source>
</evidence>
<keyword evidence="2 5" id="KW-0853">WD repeat</keyword>
<keyword evidence="3" id="KW-0677">Repeat</keyword>
<name>A0A1Y2CXZ0_9FUNG</name>
<evidence type="ECO:0000256" key="4">
    <source>
        <dbReference type="ARBA" id="ARBA00023242"/>
    </source>
</evidence>
<dbReference type="SUPFAM" id="SSF50978">
    <property type="entry name" value="WD40 repeat-like"/>
    <property type="match status" value="1"/>
</dbReference>
<accession>A0A1Y2CXZ0</accession>
<dbReference type="OrthoDB" id="196858at2759"/>
<dbReference type="GO" id="GO:0048188">
    <property type="term" value="C:Set1C/COMPASS complex"/>
    <property type="evidence" value="ECO:0007669"/>
    <property type="project" value="EnsemblFungi"/>
</dbReference>
<dbReference type="PROSITE" id="PS50294">
    <property type="entry name" value="WD_REPEATS_REGION"/>
    <property type="match status" value="1"/>
</dbReference>
<protein>
    <submittedName>
        <fullName evidence="6">WD40 repeat-like protein</fullName>
    </submittedName>
</protein>
<evidence type="ECO:0000313" key="7">
    <source>
        <dbReference type="Proteomes" id="UP000193642"/>
    </source>
</evidence>
<evidence type="ECO:0000256" key="5">
    <source>
        <dbReference type="PROSITE-ProRule" id="PRU00221"/>
    </source>
</evidence>
<dbReference type="PROSITE" id="PS50082">
    <property type="entry name" value="WD_REPEATS_2"/>
    <property type="match status" value="1"/>
</dbReference>
<dbReference type="Proteomes" id="UP000193642">
    <property type="component" value="Unassembled WGS sequence"/>
</dbReference>
<dbReference type="InterPro" id="IPR019775">
    <property type="entry name" value="WD40_repeat_CS"/>
</dbReference>
<evidence type="ECO:0000256" key="3">
    <source>
        <dbReference type="ARBA" id="ARBA00022737"/>
    </source>
</evidence>
<gene>
    <name evidence="6" type="ORF">BCR33DRAFT_712106</name>
</gene>
<dbReference type="PROSITE" id="PS00678">
    <property type="entry name" value="WD_REPEATS_1"/>
    <property type="match status" value="1"/>
</dbReference>
<dbReference type="EMBL" id="MCGO01000004">
    <property type="protein sequence ID" value="ORY51902.1"/>
    <property type="molecule type" value="Genomic_DNA"/>
</dbReference>